<proteinExistence type="predicted"/>
<accession>A0AAV4S7R0</accession>
<reference evidence="2 3" key="1">
    <citation type="submission" date="2021-06" db="EMBL/GenBank/DDBJ databases">
        <title>Caerostris darwini draft genome.</title>
        <authorList>
            <person name="Kono N."/>
            <person name="Arakawa K."/>
        </authorList>
    </citation>
    <scope>NUCLEOTIDE SEQUENCE [LARGE SCALE GENOMIC DNA]</scope>
</reference>
<gene>
    <name evidence="2" type="ORF">CDAR_87962</name>
</gene>
<keyword evidence="3" id="KW-1185">Reference proteome</keyword>
<name>A0AAV4S7R0_9ARAC</name>
<dbReference type="EMBL" id="BPLQ01007175">
    <property type="protein sequence ID" value="GIY28490.1"/>
    <property type="molecule type" value="Genomic_DNA"/>
</dbReference>
<feature type="chain" id="PRO_5043853747" evidence="1">
    <location>
        <begin position="19"/>
        <end position="169"/>
    </location>
</feature>
<dbReference type="AlphaFoldDB" id="A0AAV4S7R0"/>
<feature type="signal peptide" evidence="1">
    <location>
        <begin position="1"/>
        <end position="18"/>
    </location>
</feature>
<organism evidence="2 3">
    <name type="scientific">Caerostris darwini</name>
    <dbReference type="NCBI Taxonomy" id="1538125"/>
    <lineage>
        <taxon>Eukaryota</taxon>
        <taxon>Metazoa</taxon>
        <taxon>Ecdysozoa</taxon>
        <taxon>Arthropoda</taxon>
        <taxon>Chelicerata</taxon>
        <taxon>Arachnida</taxon>
        <taxon>Araneae</taxon>
        <taxon>Araneomorphae</taxon>
        <taxon>Entelegynae</taxon>
        <taxon>Araneoidea</taxon>
        <taxon>Araneidae</taxon>
        <taxon>Caerostris</taxon>
    </lineage>
</organism>
<comment type="caution">
    <text evidence="2">The sequence shown here is derived from an EMBL/GenBank/DDBJ whole genome shotgun (WGS) entry which is preliminary data.</text>
</comment>
<evidence type="ECO:0000313" key="2">
    <source>
        <dbReference type="EMBL" id="GIY28490.1"/>
    </source>
</evidence>
<evidence type="ECO:0000313" key="3">
    <source>
        <dbReference type="Proteomes" id="UP001054837"/>
    </source>
</evidence>
<evidence type="ECO:0000256" key="1">
    <source>
        <dbReference type="SAM" id="SignalP"/>
    </source>
</evidence>
<keyword evidence="1" id="KW-0732">Signal</keyword>
<sequence>MWFVPLLLIFISAGVAQGYCYSTTDPIERCNLDLKNLFFPQNQSELREFCGEFKRYYKCNLAHEGYLKSFPCISEVISDNSYRKFCKRFIVIAFEKFKKYSRLSVAFQTISYDVGWLCIIISVSVDFSPTLFCINAVCKIINFSKTLRKTLISISLAARELGNTSTLKP</sequence>
<dbReference type="Proteomes" id="UP001054837">
    <property type="component" value="Unassembled WGS sequence"/>
</dbReference>
<protein>
    <submittedName>
        <fullName evidence="2">Uncharacterized protein</fullName>
    </submittedName>
</protein>